<dbReference type="RefSeq" id="WP_382381827.1">
    <property type="nucleotide sequence ID" value="NZ_JBHMEZ010000003.1"/>
</dbReference>
<gene>
    <name evidence="2" type="ORF">ACFFVB_06095</name>
</gene>
<sequence>MKHLFFLVLISLSFTVKGQSIIGQWETYDDKTNEKKALIEIYKTDDVYFAKIVNKYIGEKNSVCTACEGDKKDKPMIGLVIIEDIKKDGKEYNDGTILDPESGDVYSCYLKLVDDNKLKVRGYMGVALLGRTQYWIRKQ</sequence>
<comment type="caution">
    <text evidence="2">The sequence shown here is derived from an EMBL/GenBank/DDBJ whole genome shotgun (WGS) entry which is preliminary data.</text>
</comment>
<keyword evidence="3" id="KW-1185">Reference proteome</keyword>
<dbReference type="EMBL" id="JBHMEZ010000003">
    <property type="protein sequence ID" value="MFB9052647.1"/>
    <property type="molecule type" value="Genomic_DNA"/>
</dbReference>
<reference evidence="2 3" key="1">
    <citation type="submission" date="2024-09" db="EMBL/GenBank/DDBJ databases">
        <authorList>
            <person name="Sun Q."/>
            <person name="Mori K."/>
        </authorList>
    </citation>
    <scope>NUCLEOTIDE SEQUENCE [LARGE SCALE GENOMIC DNA]</scope>
    <source>
        <strain evidence="2 3">CECT 8286</strain>
    </source>
</reference>
<evidence type="ECO:0000313" key="3">
    <source>
        <dbReference type="Proteomes" id="UP001589605"/>
    </source>
</evidence>
<dbReference type="Proteomes" id="UP001589605">
    <property type="component" value="Unassembled WGS sequence"/>
</dbReference>
<accession>A0ABV5EZQ1</accession>
<dbReference type="InterPro" id="IPR019223">
    <property type="entry name" value="DUF2147"/>
</dbReference>
<name>A0ABV5EZQ1_9FLAO</name>
<evidence type="ECO:0000259" key="1">
    <source>
        <dbReference type="Pfam" id="PF09917"/>
    </source>
</evidence>
<organism evidence="2 3">
    <name type="scientific">Formosa undariae</name>
    <dbReference type="NCBI Taxonomy" id="1325436"/>
    <lineage>
        <taxon>Bacteria</taxon>
        <taxon>Pseudomonadati</taxon>
        <taxon>Bacteroidota</taxon>
        <taxon>Flavobacteriia</taxon>
        <taxon>Flavobacteriales</taxon>
        <taxon>Flavobacteriaceae</taxon>
        <taxon>Formosa</taxon>
    </lineage>
</organism>
<evidence type="ECO:0000313" key="2">
    <source>
        <dbReference type="EMBL" id="MFB9052647.1"/>
    </source>
</evidence>
<feature type="domain" description="DUF2147" evidence="1">
    <location>
        <begin position="23"/>
        <end position="137"/>
    </location>
</feature>
<protein>
    <submittedName>
        <fullName evidence="2">DUF2147 domain-containing protein</fullName>
    </submittedName>
</protein>
<dbReference type="Pfam" id="PF09917">
    <property type="entry name" value="DUF2147"/>
    <property type="match status" value="1"/>
</dbReference>
<dbReference type="PANTHER" id="PTHR36919">
    <property type="entry name" value="BLR1215 PROTEIN"/>
    <property type="match status" value="1"/>
</dbReference>
<proteinExistence type="predicted"/>
<dbReference type="Gene3D" id="2.40.128.520">
    <property type="match status" value="1"/>
</dbReference>
<dbReference type="PANTHER" id="PTHR36919:SF3">
    <property type="entry name" value="BLL5882 PROTEIN"/>
    <property type="match status" value="1"/>
</dbReference>